<feature type="transmembrane region" description="Helical" evidence="5">
    <location>
        <begin position="148"/>
        <end position="169"/>
    </location>
</feature>
<keyword evidence="2 5" id="KW-0812">Transmembrane</keyword>
<evidence type="ECO:0000313" key="7">
    <source>
        <dbReference type="EMBL" id="MFC6998587.1"/>
    </source>
</evidence>
<dbReference type="EMBL" id="JBHSYQ010000006">
    <property type="protein sequence ID" value="MFC6998587.1"/>
    <property type="molecule type" value="Genomic_DNA"/>
</dbReference>
<keyword evidence="3 5" id="KW-1133">Transmembrane helix</keyword>
<dbReference type="PANTHER" id="PTHR39535:SF2">
    <property type="entry name" value="HTTM DOMAIN-CONTAINING PROTEIN"/>
    <property type="match status" value="1"/>
</dbReference>
<keyword evidence="8" id="KW-1185">Reference proteome</keyword>
<dbReference type="InterPro" id="IPR011020">
    <property type="entry name" value="HTTM-like"/>
</dbReference>
<dbReference type="PANTHER" id="PTHR39535">
    <property type="entry name" value="SPORULATION-DELAYING PROTEIN SDPB"/>
    <property type="match status" value="1"/>
</dbReference>
<reference evidence="8" key="1">
    <citation type="journal article" date="2019" name="Int. J. Syst. Evol. Microbiol.">
        <title>The Global Catalogue of Microorganisms (GCM) 10K type strain sequencing project: providing services to taxonomists for standard genome sequencing and annotation.</title>
        <authorList>
            <consortium name="The Broad Institute Genomics Platform"/>
            <consortium name="The Broad Institute Genome Sequencing Center for Infectious Disease"/>
            <person name="Wu L."/>
            <person name="Ma J."/>
        </authorList>
    </citation>
    <scope>NUCLEOTIDE SEQUENCE [LARGE SCALE GENOMIC DNA]</scope>
    <source>
        <strain evidence="8">CGMCC 4.7393</strain>
    </source>
</reference>
<dbReference type="RefSeq" id="WP_066617153.1">
    <property type="nucleotide sequence ID" value="NZ_JBHSYQ010000006.1"/>
</dbReference>
<feature type="transmembrane region" description="Helical" evidence="5">
    <location>
        <begin position="61"/>
        <end position="79"/>
    </location>
</feature>
<feature type="transmembrane region" description="Helical" evidence="5">
    <location>
        <begin position="232"/>
        <end position="264"/>
    </location>
</feature>
<evidence type="ECO:0000259" key="6">
    <source>
        <dbReference type="SMART" id="SM00752"/>
    </source>
</evidence>
<organism evidence="7 8">
    <name type="scientific">Rufibacter roseus</name>
    <dbReference type="NCBI Taxonomy" id="1567108"/>
    <lineage>
        <taxon>Bacteria</taxon>
        <taxon>Pseudomonadati</taxon>
        <taxon>Bacteroidota</taxon>
        <taxon>Cytophagia</taxon>
        <taxon>Cytophagales</taxon>
        <taxon>Hymenobacteraceae</taxon>
        <taxon>Rufibacter</taxon>
    </lineage>
</organism>
<evidence type="ECO:0000313" key="8">
    <source>
        <dbReference type="Proteomes" id="UP001596405"/>
    </source>
</evidence>
<feature type="transmembrane region" description="Helical" evidence="5">
    <location>
        <begin position="21"/>
        <end position="41"/>
    </location>
</feature>
<name>A0ABW2DL65_9BACT</name>
<feature type="transmembrane region" description="Helical" evidence="5">
    <location>
        <begin position="311"/>
        <end position="333"/>
    </location>
</feature>
<evidence type="ECO:0000256" key="5">
    <source>
        <dbReference type="SAM" id="Phobius"/>
    </source>
</evidence>
<evidence type="ECO:0000256" key="4">
    <source>
        <dbReference type="ARBA" id="ARBA00023136"/>
    </source>
</evidence>
<evidence type="ECO:0000256" key="2">
    <source>
        <dbReference type="ARBA" id="ARBA00022692"/>
    </source>
</evidence>
<dbReference type="SMART" id="SM00752">
    <property type="entry name" value="HTTM"/>
    <property type="match status" value="1"/>
</dbReference>
<dbReference type="InterPro" id="IPR052964">
    <property type="entry name" value="Sporulation_signal_mat"/>
</dbReference>
<dbReference type="Proteomes" id="UP001596405">
    <property type="component" value="Unassembled WGS sequence"/>
</dbReference>
<protein>
    <recommendedName>
        <fullName evidence="6">HTTM-like domain-containing protein</fullName>
    </recommendedName>
</protein>
<evidence type="ECO:0000256" key="1">
    <source>
        <dbReference type="ARBA" id="ARBA00004127"/>
    </source>
</evidence>
<comment type="subcellular location">
    <subcellularLocation>
        <location evidence="1">Endomembrane system</location>
        <topology evidence="1">Multi-pass membrane protein</topology>
    </subcellularLocation>
</comment>
<proteinExistence type="predicted"/>
<feature type="domain" description="HTTM-like" evidence="6">
    <location>
        <begin position="13"/>
        <end position="269"/>
    </location>
</feature>
<keyword evidence="4 5" id="KW-0472">Membrane</keyword>
<gene>
    <name evidence="7" type="ORF">ACFQHR_13190</name>
</gene>
<feature type="transmembrane region" description="Helical" evidence="5">
    <location>
        <begin position="205"/>
        <end position="225"/>
    </location>
</feature>
<sequence length="507" mass="58250">MALFYNKLKKVYKTEVPSEGLAVFRIAYASVLFFEIVQMFYFRKLIFDPIPYIEYAEINLTFVLICWLIALLSLALGLFTRYCTIINLVLSLGTFSVFRTYEYHLDWSLIGVNFLLPFLPLSKSLSLDNVLNNKLGTGSKSFNMNTSLLYYLLPPLVGIGLIYFDSIFWKFASPMWLKGLGFWLPTSLPQNTYMDLSFVLNIKPISLFLGYLTLIFELVFIFLIWSKRARPILLIIGVGLHLGILIAYPIPLFALGITSIYTLLVPPSFWRNLFNLKANQENLQNHDKEEPSPKCFSTSTVTAINNIKFKFIYGFIIYCIVAQSLCILNTPLIGKTFGLIGLHDVNNKIISITQPLLTLNKQILGIANHGVFLDQHFIGYNHLIAVTYVDDENKKEVWLPIITPKGQVSYYNTGKQWAKWTWRTNKTKIEQELLAKGIEKFTAFWAHKNNVELDSATFKVKVKKIIIPTEWEKDFLKDQMDNPWTTVGEATWVNNKFSANIPIIENL</sequence>
<accession>A0ABW2DL65</accession>
<evidence type="ECO:0000256" key="3">
    <source>
        <dbReference type="ARBA" id="ARBA00022989"/>
    </source>
</evidence>
<comment type="caution">
    <text evidence="7">The sequence shown here is derived from an EMBL/GenBank/DDBJ whole genome shotgun (WGS) entry which is preliminary data.</text>
</comment>